<protein>
    <recommendedName>
        <fullName evidence="5">Peptidoglycan biosynthesis protein MviN</fullName>
    </recommendedName>
</protein>
<name>A0A0N9ID65_9PSEU</name>
<dbReference type="Proteomes" id="UP000063699">
    <property type="component" value="Chromosome"/>
</dbReference>
<evidence type="ECO:0000256" key="2">
    <source>
        <dbReference type="SAM" id="Phobius"/>
    </source>
</evidence>
<dbReference type="EMBL" id="CP012752">
    <property type="protein sequence ID" value="ALG14418.1"/>
    <property type="molecule type" value="Genomic_DNA"/>
</dbReference>
<dbReference type="Gene3D" id="1.10.510.10">
    <property type="entry name" value="Transferase(Phosphotransferase) domain 1"/>
    <property type="match status" value="1"/>
</dbReference>
<dbReference type="SUPFAM" id="SSF56112">
    <property type="entry name" value="Protein kinase-like (PK-like)"/>
    <property type="match status" value="1"/>
</dbReference>
<reference evidence="3 4" key="1">
    <citation type="submission" date="2015-07" db="EMBL/GenBank/DDBJ databases">
        <title>Genome sequencing of Kibdelosporangium phytohabitans.</title>
        <authorList>
            <person name="Qin S."/>
            <person name="Xing K."/>
        </authorList>
    </citation>
    <scope>NUCLEOTIDE SEQUENCE [LARGE SCALE GENOMIC DNA]</scope>
    <source>
        <strain evidence="3 4">KLBMP1111</strain>
    </source>
</reference>
<feature type="region of interest" description="Disordered" evidence="1">
    <location>
        <begin position="368"/>
        <end position="398"/>
    </location>
</feature>
<dbReference type="STRING" id="860235.AOZ06_52855"/>
<keyword evidence="2" id="KW-0472">Membrane</keyword>
<dbReference type="KEGG" id="kphy:AOZ06_52855"/>
<evidence type="ECO:0000313" key="4">
    <source>
        <dbReference type="Proteomes" id="UP000063699"/>
    </source>
</evidence>
<evidence type="ECO:0000256" key="1">
    <source>
        <dbReference type="SAM" id="MobiDB-lite"/>
    </source>
</evidence>
<dbReference type="InterPro" id="IPR011009">
    <property type="entry name" value="Kinase-like_dom_sf"/>
</dbReference>
<evidence type="ECO:0000313" key="3">
    <source>
        <dbReference type="EMBL" id="ALG14418.1"/>
    </source>
</evidence>
<organism evidence="3 4">
    <name type="scientific">Kibdelosporangium phytohabitans</name>
    <dbReference type="NCBI Taxonomy" id="860235"/>
    <lineage>
        <taxon>Bacteria</taxon>
        <taxon>Bacillati</taxon>
        <taxon>Actinomycetota</taxon>
        <taxon>Actinomycetes</taxon>
        <taxon>Pseudonocardiales</taxon>
        <taxon>Pseudonocardiaceae</taxon>
        <taxon>Kibdelosporangium</taxon>
    </lineage>
</organism>
<dbReference type="Gene3D" id="3.30.200.20">
    <property type="entry name" value="Phosphorylase Kinase, domain 1"/>
    <property type="match status" value="1"/>
</dbReference>
<keyword evidence="2" id="KW-1133">Transmembrane helix</keyword>
<proteinExistence type="predicted"/>
<keyword evidence="2" id="KW-0812">Transmembrane</keyword>
<dbReference type="OrthoDB" id="9786339at2"/>
<feature type="compositionally biased region" description="Pro residues" evidence="1">
    <location>
        <begin position="384"/>
        <end position="393"/>
    </location>
</feature>
<dbReference type="AlphaFoldDB" id="A0A0N9ID65"/>
<dbReference type="CDD" id="cd13973">
    <property type="entry name" value="PK_MviN-like"/>
    <property type="match status" value="1"/>
</dbReference>
<keyword evidence="4" id="KW-1185">Reference proteome</keyword>
<sequence length="539" mass="56748">MTTRRTDFTNDATVQGVRATGGDLLPGGVIGDGRYRLLAPFGVDIRGNAHMWRARDGQLRRDVALTVLVGDPTDRNATVAARRTLERAAHAARFTSPSVSRVLDVLGVGSGIDPSEGVLGVVVADWAQGTDLVDLVAEHPLPAGTAARLLEPLAIAVEQAHHTGLVLGVDHPQRVRIGPDGSLRLSFPGPLPQAQLQDDVKGLGAILYLLLTGRWALPGGPPTMPLARRDRSGSPISPATLRPDVPDDLADLAVRSIADTSLGGIRTSSALLTVLEGIAQRAELLDQRTELLPALQGGEQLADPLADQDTIWTTSKRPPKDDGRRRKLAIGVTALTVATVGVLAWVGMQLISFFGSDPVPAAVQQPVATAPATPGGNTSNQPQANPPPAPKPAGPVKATKAQIYSVKGDKDNARNAGRVIDGKPNTAWSTDEYKKPFPALKPGIGVLATFADATKLAQVVIDSPSAGTVVEIRSAASPTAKFDDTKLIGQATLADGTTEIALSSTEPTQYVLVWITKLAVDEDEKNVSQVREIEFRMAQ</sequence>
<feature type="transmembrane region" description="Helical" evidence="2">
    <location>
        <begin position="328"/>
        <end position="348"/>
    </location>
</feature>
<dbReference type="RefSeq" id="WP_054296288.1">
    <property type="nucleotide sequence ID" value="NZ_CP012752.1"/>
</dbReference>
<evidence type="ECO:0008006" key="5">
    <source>
        <dbReference type="Google" id="ProtNLM"/>
    </source>
</evidence>
<accession>A0A0N9ID65</accession>
<gene>
    <name evidence="3" type="ORF">AOZ06_52855</name>
</gene>